<dbReference type="EMBL" id="BART01003503">
    <property type="protein sequence ID" value="GAG57546.1"/>
    <property type="molecule type" value="Genomic_DNA"/>
</dbReference>
<organism evidence="1">
    <name type="scientific">marine sediment metagenome</name>
    <dbReference type="NCBI Taxonomy" id="412755"/>
    <lineage>
        <taxon>unclassified sequences</taxon>
        <taxon>metagenomes</taxon>
        <taxon>ecological metagenomes</taxon>
    </lineage>
</organism>
<proteinExistence type="predicted"/>
<accession>X1ABS0</accession>
<protein>
    <submittedName>
        <fullName evidence="1">Uncharacterized protein</fullName>
    </submittedName>
</protein>
<dbReference type="AlphaFoldDB" id="X1ABS0"/>
<feature type="non-terminal residue" evidence="1">
    <location>
        <position position="37"/>
    </location>
</feature>
<reference evidence="1" key="1">
    <citation type="journal article" date="2014" name="Front. Microbiol.">
        <title>High frequency of phylogenetically diverse reductive dehalogenase-homologous genes in deep subseafloor sedimentary metagenomes.</title>
        <authorList>
            <person name="Kawai M."/>
            <person name="Futagami T."/>
            <person name="Toyoda A."/>
            <person name="Takaki Y."/>
            <person name="Nishi S."/>
            <person name="Hori S."/>
            <person name="Arai W."/>
            <person name="Tsubouchi T."/>
            <person name="Morono Y."/>
            <person name="Uchiyama I."/>
            <person name="Ito T."/>
            <person name="Fujiyama A."/>
            <person name="Inagaki F."/>
            <person name="Takami H."/>
        </authorList>
    </citation>
    <scope>NUCLEOTIDE SEQUENCE</scope>
    <source>
        <strain evidence="1">Expedition CK06-06</strain>
    </source>
</reference>
<name>X1ABS0_9ZZZZ</name>
<comment type="caution">
    <text evidence="1">The sequence shown here is derived from an EMBL/GenBank/DDBJ whole genome shotgun (WGS) entry which is preliminary data.</text>
</comment>
<gene>
    <name evidence="1" type="ORF">S01H4_09600</name>
</gene>
<evidence type="ECO:0000313" key="1">
    <source>
        <dbReference type="EMBL" id="GAG57546.1"/>
    </source>
</evidence>
<sequence>MIFMTEFDKIEEDKEKWHKSFPNIKERQKVLEIYLIL</sequence>